<proteinExistence type="predicted"/>
<comment type="caution">
    <text evidence="2">The sequence shown here is derived from an EMBL/GenBank/DDBJ whole genome shotgun (WGS) entry which is preliminary data.</text>
</comment>
<sequence>MKQVVFFLIFFLSLLGQQAFSQEKKWLQLELSGGITQRQILAFEDTLVLVNYVKSRYQEIALLGYLNPLAMPQSSSSDTLSLHIQTGERFEWLHLGRGNVDPLLWVKSGIDVKQFQNKPFEYEEVAKVFAVLLRESENSGFPFSSIKLDSIQRAGKGFSASLNLDPGPFISFDSLRITGNSKINPTYLSKLLQIRPGDPFSQKKVDQGIGQIKNLPYLRWEGEPELSFQNEEAILYLPLNDRRMNTLDGIIGFLPNEIENNKLLVTGQFDLALYNVGGRGRNYQLNWQRLSQYSQNLKVSGIEPLILGSMLDIKASFYLLKEDTTFLNRDFRVDLGYRPNANGYLSFFYRRQAGDLLAVSDLGQITTLPEFLDFRFNNYGVQYELFLLDDVFQARRGFYGQFEFGVGNKSILQNTGIPQSVYEGLDAKTVQYFVKGALKKYFYLNQNFGAFTGLSAGMMDSKNLFGNDLYRLGGLKSIRGFNENYFFAQNYIYFNVEPRFYFDTYSYFLIFADLGRLGNNVQGFPADYPVSTGVGISLETGSGIFNFIYALGKSNAQEFVLNFSKIHFGYTGRF</sequence>
<evidence type="ECO:0000313" key="2">
    <source>
        <dbReference type="EMBL" id="ERM81879.1"/>
    </source>
</evidence>
<name>U5BWG3_9BACT</name>
<feature type="domain" description="POTRA" evidence="1">
    <location>
        <begin position="172"/>
        <end position="214"/>
    </location>
</feature>
<dbReference type="GO" id="GO:0019867">
    <property type="term" value="C:outer membrane"/>
    <property type="evidence" value="ECO:0007669"/>
    <property type="project" value="InterPro"/>
</dbReference>
<dbReference type="InterPro" id="IPR010827">
    <property type="entry name" value="BamA/TamA_POTRA"/>
</dbReference>
<organism evidence="2 3">
    <name type="scientific">Rhodonellum psychrophilum GCM71 = DSM 17998</name>
    <dbReference type="NCBI Taxonomy" id="1123057"/>
    <lineage>
        <taxon>Bacteria</taxon>
        <taxon>Pseudomonadati</taxon>
        <taxon>Bacteroidota</taxon>
        <taxon>Cytophagia</taxon>
        <taxon>Cytophagales</taxon>
        <taxon>Cytophagaceae</taxon>
        <taxon>Rhodonellum</taxon>
    </lineage>
</organism>
<evidence type="ECO:0000313" key="3">
    <source>
        <dbReference type="Proteomes" id="UP000016843"/>
    </source>
</evidence>
<dbReference type="Pfam" id="PF07244">
    <property type="entry name" value="POTRA"/>
    <property type="match status" value="1"/>
</dbReference>
<dbReference type="Gene3D" id="3.10.20.310">
    <property type="entry name" value="membrane protein fhac"/>
    <property type="match status" value="1"/>
</dbReference>
<evidence type="ECO:0000259" key="1">
    <source>
        <dbReference type="Pfam" id="PF07244"/>
    </source>
</evidence>
<dbReference type="Gene3D" id="2.40.160.50">
    <property type="entry name" value="membrane protein fhac: a member of the omp85/tpsb transporter family"/>
    <property type="match status" value="1"/>
</dbReference>
<dbReference type="OrthoDB" id="9811416at2"/>
<dbReference type="eggNOG" id="COG4775">
    <property type="taxonomic scope" value="Bacteria"/>
</dbReference>
<accession>U5BWG3</accession>
<reference evidence="2 3" key="1">
    <citation type="journal article" date="2013" name="Genome Announc.">
        <title>Draft Genome Sequence of the Psychrophilic and Alkaliphilic Rhodonellum psychrophilum Strain GCM71T.</title>
        <authorList>
            <person name="Hauptmann A.L."/>
            <person name="Glaring M.A."/>
            <person name="Hallin P.F."/>
            <person name="Prieme A."/>
            <person name="Stougaard P."/>
        </authorList>
    </citation>
    <scope>NUCLEOTIDE SEQUENCE [LARGE SCALE GENOMIC DNA]</scope>
    <source>
        <strain evidence="2 3">GCM71</strain>
    </source>
</reference>
<dbReference type="Proteomes" id="UP000016843">
    <property type="component" value="Unassembled WGS sequence"/>
</dbReference>
<dbReference type="EMBL" id="AWXR01000038">
    <property type="protein sequence ID" value="ERM81879.1"/>
    <property type="molecule type" value="Genomic_DNA"/>
</dbReference>
<protein>
    <recommendedName>
        <fullName evidence="1">POTRA domain-containing protein</fullName>
    </recommendedName>
</protein>
<dbReference type="AlphaFoldDB" id="U5BWG3"/>
<keyword evidence="3" id="KW-1185">Reference proteome</keyword>
<gene>
    <name evidence="2" type="ORF">P872_07005</name>
</gene>